<dbReference type="PANTHER" id="PTHR33745:SF3">
    <property type="entry name" value="RSBT CO-ANTAGONIST PROTEIN RSBRC"/>
    <property type="match status" value="1"/>
</dbReference>
<dbReference type="CDD" id="cd07041">
    <property type="entry name" value="STAS_RsbR_RsbS_like"/>
    <property type="match status" value="1"/>
</dbReference>
<dbReference type="RefSeq" id="WP_101575933.1">
    <property type="nucleotide sequence ID" value="NZ_PGVA01000007.1"/>
</dbReference>
<accession>A0A2N5GQH9</accession>
<dbReference type="InterPro" id="IPR036513">
    <property type="entry name" value="STAS_dom_sf"/>
</dbReference>
<dbReference type="InterPro" id="IPR002645">
    <property type="entry name" value="STAS_dom"/>
</dbReference>
<reference evidence="4 6" key="2">
    <citation type="submission" date="2017-12" db="EMBL/GenBank/DDBJ databases">
        <title>Comparative Functional Genomics of Dry Heat Resistant strains isolated from the Viking Spacecraft.</title>
        <authorList>
            <person name="Seuylemezian A."/>
            <person name="Cooper K."/>
            <person name="Vaishampayan P."/>
        </authorList>
    </citation>
    <scope>NUCLEOTIDE SEQUENCE [LARGE SCALE GENOMIC DNA]</scope>
    <source>
        <strain evidence="4 6">ATCC 29669</strain>
    </source>
</reference>
<evidence type="ECO:0000313" key="6">
    <source>
        <dbReference type="Proteomes" id="UP000235114"/>
    </source>
</evidence>
<keyword evidence="6" id="KW-1185">Reference proteome</keyword>
<proteinExistence type="predicted"/>
<dbReference type="InterPro" id="IPR051932">
    <property type="entry name" value="Bact_StressResp_Reg"/>
</dbReference>
<name>A0A2N5GQH9_9BACI</name>
<dbReference type="AlphaFoldDB" id="A0A2N5GQH9"/>
<comment type="caution">
    <text evidence="3">The sequence shown here is derived from an EMBL/GenBank/DDBJ whole genome shotgun (WGS) entry which is preliminary data.</text>
</comment>
<dbReference type="Proteomes" id="UP000235114">
    <property type="component" value="Unassembled WGS sequence"/>
</dbReference>
<evidence type="ECO:0000313" key="4">
    <source>
        <dbReference type="EMBL" id="PLR99344.1"/>
    </source>
</evidence>
<feature type="domain" description="STAS" evidence="2">
    <location>
        <begin position="166"/>
        <end position="277"/>
    </location>
</feature>
<keyword evidence="1" id="KW-0597">Phosphoprotein</keyword>
<dbReference type="PANTHER" id="PTHR33745">
    <property type="entry name" value="RSBT ANTAGONIST PROTEIN RSBS-RELATED"/>
    <property type="match status" value="1"/>
</dbReference>
<evidence type="ECO:0000313" key="5">
    <source>
        <dbReference type="Proteomes" id="UP000234951"/>
    </source>
</evidence>
<dbReference type="Gene3D" id="1.10.490.70">
    <property type="entry name" value="Histidine kinase N-terminal domain"/>
    <property type="match status" value="1"/>
</dbReference>
<organism evidence="3 5">
    <name type="scientific">Bacillus canaveralius</name>
    <dbReference type="NCBI Taxonomy" id="1403243"/>
    <lineage>
        <taxon>Bacteria</taxon>
        <taxon>Bacillati</taxon>
        <taxon>Bacillota</taxon>
        <taxon>Bacilli</taxon>
        <taxon>Bacillales</taxon>
        <taxon>Bacillaceae</taxon>
        <taxon>Bacillus</taxon>
    </lineage>
</organism>
<sequence>MENNNSQLHDYMISHTNEMTDEWLSSRDTAGSLMYSPDAPEEVVNRLREQNGLTVVAVSKVFLDSENVFNEYIENWASEVGKDRANSSVPIFEVIHHVKVFRDIYWKQVKNYFLEHQKDAHLEEIFHWSSRVNSAFDTIIEKFSEHYYRATLDMLVSQQALIQELSSPVIPISDDIGVLPLIGDIDTRRAKIILESTLNQCIQKQVKHLFIDLSGVIIIDTMVAQQIFQVIAALRIVGVKTTLSGLRPEVAQIATQLGVNFKDVDIQNNLARALRKLGFNHS</sequence>
<evidence type="ECO:0000313" key="3">
    <source>
        <dbReference type="EMBL" id="PLR85336.1"/>
    </source>
</evidence>
<dbReference type="EMBL" id="PGVA01000007">
    <property type="protein sequence ID" value="PLR85336.1"/>
    <property type="molecule type" value="Genomic_DNA"/>
</dbReference>
<dbReference type="Gene3D" id="3.30.750.24">
    <property type="entry name" value="STAS domain"/>
    <property type="match status" value="1"/>
</dbReference>
<evidence type="ECO:0000259" key="2">
    <source>
        <dbReference type="PROSITE" id="PS50801"/>
    </source>
</evidence>
<evidence type="ECO:0000256" key="1">
    <source>
        <dbReference type="ARBA" id="ARBA00022553"/>
    </source>
</evidence>
<dbReference type="Pfam" id="PF01740">
    <property type="entry name" value="STAS"/>
    <property type="match status" value="1"/>
</dbReference>
<dbReference type="SUPFAM" id="SSF52091">
    <property type="entry name" value="SpoIIaa-like"/>
    <property type="match status" value="1"/>
</dbReference>
<dbReference type="Proteomes" id="UP000234951">
    <property type="component" value="Unassembled WGS sequence"/>
</dbReference>
<dbReference type="OrthoDB" id="9800154at2"/>
<gene>
    <name evidence="3" type="ORF">CU635_04210</name>
    <name evidence="4" type="ORF">CVD25_06335</name>
</gene>
<reference evidence="3 5" key="1">
    <citation type="submission" date="2017-11" db="EMBL/GenBank/DDBJ databases">
        <title>Comparitive Functional Genomics of Dry Heat Resistant strains isolated from the Viking Spacecraft.</title>
        <authorList>
            <person name="Seuylemezian A."/>
            <person name="Cooper K."/>
            <person name="Vaishampayan P."/>
        </authorList>
    </citation>
    <scope>NUCLEOTIDE SEQUENCE [LARGE SCALE GENOMIC DNA]</scope>
    <source>
        <strain evidence="3 5">M4.6</strain>
    </source>
</reference>
<dbReference type="EMBL" id="PGVD01000016">
    <property type="protein sequence ID" value="PLR99344.1"/>
    <property type="molecule type" value="Genomic_DNA"/>
</dbReference>
<dbReference type="PROSITE" id="PS50801">
    <property type="entry name" value="STAS"/>
    <property type="match status" value="1"/>
</dbReference>
<protein>
    <recommendedName>
        <fullName evidence="2">STAS domain-containing protein</fullName>
    </recommendedName>
</protein>